<dbReference type="InterPro" id="IPR036404">
    <property type="entry name" value="Jacalin-like_lectin_dom_sf"/>
</dbReference>
<dbReference type="SUPFAM" id="SSF51101">
    <property type="entry name" value="Mannose-binding lectins"/>
    <property type="match status" value="1"/>
</dbReference>
<dbReference type="Proteomes" id="UP000326289">
    <property type="component" value="Unassembled WGS sequence"/>
</dbReference>
<evidence type="ECO:0000313" key="3">
    <source>
        <dbReference type="Proteomes" id="UP000326289"/>
    </source>
</evidence>
<dbReference type="Pfam" id="PF01419">
    <property type="entry name" value="Jacalin"/>
    <property type="match status" value="1"/>
</dbReference>
<evidence type="ECO:0000313" key="2">
    <source>
        <dbReference type="EMBL" id="KAB8266542.1"/>
    </source>
</evidence>
<dbReference type="InterPro" id="IPR001229">
    <property type="entry name" value="Jacalin-like_lectin_dom"/>
</dbReference>
<dbReference type="AlphaFoldDB" id="A0A5N6IIG6"/>
<keyword evidence="3" id="KW-1185">Reference proteome</keyword>
<feature type="domain" description="Jacalin-type lectin" evidence="1">
    <location>
        <begin position="12"/>
        <end position="159"/>
    </location>
</feature>
<organism evidence="2 3">
    <name type="scientific">Aspergillus minisclerotigenes</name>
    <dbReference type="NCBI Taxonomy" id="656917"/>
    <lineage>
        <taxon>Eukaryota</taxon>
        <taxon>Fungi</taxon>
        <taxon>Dikarya</taxon>
        <taxon>Ascomycota</taxon>
        <taxon>Pezizomycotina</taxon>
        <taxon>Eurotiomycetes</taxon>
        <taxon>Eurotiomycetidae</taxon>
        <taxon>Eurotiales</taxon>
        <taxon>Aspergillaceae</taxon>
        <taxon>Aspergillus</taxon>
        <taxon>Aspergillus subgen. Circumdati</taxon>
    </lineage>
</organism>
<name>A0A5N6IIG6_9EURO</name>
<proteinExistence type="predicted"/>
<protein>
    <recommendedName>
        <fullName evidence="1">Jacalin-type lectin domain-containing protein</fullName>
    </recommendedName>
</protein>
<dbReference type="EMBL" id="ML732957">
    <property type="protein sequence ID" value="KAB8266542.1"/>
    <property type="molecule type" value="Genomic_DNA"/>
</dbReference>
<gene>
    <name evidence="2" type="ORF">BDV30DRAFT_221719</name>
</gene>
<evidence type="ECO:0000259" key="1">
    <source>
        <dbReference type="PROSITE" id="PS51752"/>
    </source>
</evidence>
<dbReference type="PROSITE" id="PS51752">
    <property type="entry name" value="JACALIN_LECTIN"/>
    <property type="match status" value="1"/>
</dbReference>
<dbReference type="Gene3D" id="2.100.10.30">
    <property type="entry name" value="Jacalin-like lectin domain"/>
    <property type="match status" value="1"/>
</dbReference>
<sequence>MPNHPTYLHDKWVFTQTFGDSSSGERFSLLPAHQERSIKIAQIELWCGDSYGGWPNGVYTVEGIRITWKDDSFHEAGRCSATPTKTFGFEDDELITGMSIRSNWRVDKIHFETNRSNTLDCGGSGGSKTQLSDIGNGQLVGVQGTANSHLLSLSFVFWKKESA</sequence>
<reference evidence="2 3" key="1">
    <citation type="submission" date="2019-04" db="EMBL/GenBank/DDBJ databases">
        <title>Fungal friends and foes A comparative genomics study of 23 Aspergillus species from section Flavi.</title>
        <authorList>
            <consortium name="DOE Joint Genome Institute"/>
            <person name="Kjaerbolling I."/>
            <person name="Vesth T.C."/>
            <person name="Frisvad J.C."/>
            <person name="Nybo J.L."/>
            <person name="Theobald S."/>
            <person name="Kildgaard S."/>
            <person name="Petersen T.I."/>
            <person name="Kuo A."/>
            <person name="Sato A."/>
            <person name="Lyhne E.K."/>
            <person name="Kogle M.E."/>
            <person name="Wiebenga A."/>
            <person name="Kun R.S."/>
            <person name="Lubbers R.J."/>
            <person name="Makela M.R."/>
            <person name="Barry K."/>
            <person name="Chovatia M."/>
            <person name="Clum A."/>
            <person name="Daum C."/>
            <person name="Haridas S."/>
            <person name="He G."/>
            <person name="LaButti K."/>
            <person name="Lipzen A."/>
            <person name="Mondo S."/>
            <person name="Pangilinan J."/>
            <person name="Riley R."/>
            <person name="Salamov A."/>
            <person name="Simmons B.A."/>
            <person name="Magnuson J.K."/>
            <person name="Henrissat B."/>
            <person name="Mortensen U.H."/>
            <person name="Larsen T.O."/>
            <person name="De vries R.P."/>
            <person name="Grigoriev I.V."/>
            <person name="Machida M."/>
            <person name="Baker S.E."/>
            <person name="Andersen M.R."/>
        </authorList>
    </citation>
    <scope>NUCLEOTIDE SEQUENCE [LARGE SCALE GENOMIC DNA]</scope>
    <source>
        <strain evidence="2 3">CBS 117635</strain>
    </source>
</reference>
<accession>A0A5N6IIG6</accession>